<reference evidence="2" key="1">
    <citation type="submission" date="2021-01" db="EMBL/GenBank/DDBJ databases">
        <title>Whole genome shotgun sequence of Sinosporangium siamense NBRC 109515.</title>
        <authorList>
            <person name="Komaki H."/>
            <person name="Tamura T."/>
        </authorList>
    </citation>
    <scope>NUCLEOTIDE SEQUENCE</scope>
    <source>
        <strain evidence="2">NBRC 109515</strain>
    </source>
</reference>
<dbReference type="PANTHER" id="PTHR35400">
    <property type="entry name" value="SLR1083 PROTEIN"/>
    <property type="match status" value="1"/>
</dbReference>
<dbReference type="InterPro" id="IPR012296">
    <property type="entry name" value="Nuclease_put_TT1808"/>
</dbReference>
<dbReference type="PANTHER" id="PTHR35400:SF3">
    <property type="entry name" value="SLL1072 PROTEIN"/>
    <property type="match status" value="1"/>
</dbReference>
<evidence type="ECO:0000259" key="1">
    <source>
        <dbReference type="Pfam" id="PF05685"/>
    </source>
</evidence>
<accession>A0A919VEN4</accession>
<dbReference type="EMBL" id="BOOW01000035">
    <property type="protein sequence ID" value="GII95299.1"/>
    <property type="molecule type" value="Genomic_DNA"/>
</dbReference>
<evidence type="ECO:0000313" key="2">
    <source>
        <dbReference type="EMBL" id="GII95299.1"/>
    </source>
</evidence>
<dbReference type="CDD" id="cd06260">
    <property type="entry name" value="DUF820-like"/>
    <property type="match status" value="1"/>
</dbReference>
<protein>
    <recommendedName>
        <fullName evidence="1">Putative restriction endonuclease domain-containing protein</fullName>
    </recommendedName>
</protein>
<dbReference type="Gene3D" id="3.90.1570.10">
    <property type="entry name" value="tt1808, chain A"/>
    <property type="match status" value="1"/>
</dbReference>
<sequence>MIKRPLPAPSDPPDPEADAEWELRKSMIDAAMQQSSSPDEVDWTNFPIHGYFAEDLDHIPGLPAHAELIDGSLVLVSPQVRFHSLTIFLLELGLRRTLPAHLRVRREMSVILGPLQRPEPDLVVVDADADKGITRQSSYAAVSVLLALEVVSVESATRDRTRKPQLYAEAGIPHFWRVEESDGLPVVHTFKLDPVEKTYIATGVHHDRLTVGEPFEIDIDLTEINHL</sequence>
<feature type="domain" description="Putative restriction endonuclease" evidence="1">
    <location>
        <begin position="54"/>
        <end position="216"/>
    </location>
</feature>
<keyword evidence="3" id="KW-1185">Reference proteome</keyword>
<dbReference type="InterPro" id="IPR011335">
    <property type="entry name" value="Restrct_endonuc-II-like"/>
</dbReference>
<proteinExistence type="predicted"/>
<comment type="caution">
    <text evidence="2">The sequence shown here is derived from an EMBL/GenBank/DDBJ whole genome shotgun (WGS) entry which is preliminary data.</text>
</comment>
<dbReference type="AlphaFoldDB" id="A0A919VEN4"/>
<organism evidence="2 3">
    <name type="scientific">Sinosporangium siamense</name>
    <dbReference type="NCBI Taxonomy" id="1367973"/>
    <lineage>
        <taxon>Bacteria</taxon>
        <taxon>Bacillati</taxon>
        <taxon>Actinomycetota</taxon>
        <taxon>Actinomycetes</taxon>
        <taxon>Streptosporangiales</taxon>
        <taxon>Streptosporangiaceae</taxon>
        <taxon>Sinosporangium</taxon>
    </lineage>
</organism>
<dbReference type="Pfam" id="PF05685">
    <property type="entry name" value="Uma2"/>
    <property type="match status" value="1"/>
</dbReference>
<dbReference type="Proteomes" id="UP000606172">
    <property type="component" value="Unassembled WGS sequence"/>
</dbReference>
<gene>
    <name evidence="2" type="ORF">Ssi02_55300</name>
</gene>
<evidence type="ECO:0000313" key="3">
    <source>
        <dbReference type="Proteomes" id="UP000606172"/>
    </source>
</evidence>
<dbReference type="SUPFAM" id="SSF52980">
    <property type="entry name" value="Restriction endonuclease-like"/>
    <property type="match status" value="1"/>
</dbReference>
<dbReference type="InterPro" id="IPR008538">
    <property type="entry name" value="Uma2"/>
</dbReference>
<name>A0A919VEN4_9ACTN</name>